<dbReference type="PANTHER" id="PTHR33877:SF2">
    <property type="entry name" value="OS07G0170200 PROTEIN"/>
    <property type="match status" value="1"/>
</dbReference>
<dbReference type="Pfam" id="PF14279">
    <property type="entry name" value="HNH_5"/>
    <property type="match status" value="1"/>
</dbReference>
<keyword evidence="2" id="KW-0540">Nuclease</keyword>
<dbReference type="GO" id="GO:0004519">
    <property type="term" value="F:endonuclease activity"/>
    <property type="evidence" value="ECO:0007669"/>
    <property type="project" value="UniProtKB-KW"/>
</dbReference>
<keyword evidence="2" id="KW-0378">Hydrolase</keyword>
<feature type="domain" description="HNH nuclease" evidence="1">
    <location>
        <begin position="73"/>
        <end position="124"/>
    </location>
</feature>
<dbReference type="Gene3D" id="1.10.30.50">
    <property type="match status" value="1"/>
</dbReference>
<evidence type="ECO:0000259" key="1">
    <source>
        <dbReference type="SMART" id="SM00507"/>
    </source>
</evidence>
<proteinExistence type="predicted"/>
<dbReference type="InterPro" id="IPR003615">
    <property type="entry name" value="HNH_nuc"/>
</dbReference>
<dbReference type="InterPro" id="IPR052892">
    <property type="entry name" value="NA-targeting_endonuclease"/>
</dbReference>
<dbReference type="SMART" id="SM00507">
    <property type="entry name" value="HNHc"/>
    <property type="match status" value="1"/>
</dbReference>
<dbReference type="Proteomes" id="UP000223071">
    <property type="component" value="Unassembled WGS sequence"/>
</dbReference>
<dbReference type="EMBL" id="PDJQ01000001">
    <property type="protein sequence ID" value="PFG72877.1"/>
    <property type="molecule type" value="Genomic_DNA"/>
</dbReference>
<comment type="caution">
    <text evidence="2">The sequence shown here is derived from an EMBL/GenBank/DDBJ whole genome shotgun (WGS) entry which is preliminary data.</text>
</comment>
<evidence type="ECO:0000313" key="3">
    <source>
        <dbReference type="Proteomes" id="UP000223071"/>
    </source>
</evidence>
<organism evidence="2 3">
    <name type="scientific">Tepidiforma thermophila (strain KCTC 52669 / CGMCC 1.13589 / G233)</name>
    <dbReference type="NCBI Taxonomy" id="2761530"/>
    <lineage>
        <taxon>Bacteria</taxon>
        <taxon>Bacillati</taxon>
        <taxon>Chloroflexota</taxon>
        <taxon>Tepidiformia</taxon>
        <taxon>Tepidiformales</taxon>
        <taxon>Tepidiformaceae</taxon>
        <taxon>Tepidiforma</taxon>
    </lineage>
</organism>
<evidence type="ECO:0000313" key="2">
    <source>
        <dbReference type="EMBL" id="PFG72877.1"/>
    </source>
</evidence>
<reference evidence="2 3" key="1">
    <citation type="submission" date="2017-09" db="EMBL/GenBank/DDBJ databases">
        <title>Sequencing the genomes of two abundant thermophiles in Great Basin hot springs: Thermocrinis jamiesonii and novel Chloroflexi Thermoflexus hugenholtzii.</title>
        <authorList>
            <person name="Hedlund B."/>
        </authorList>
    </citation>
    <scope>NUCLEOTIDE SEQUENCE [LARGE SCALE GENOMIC DNA]</scope>
    <source>
        <strain evidence="2 3">G233</strain>
    </source>
</reference>
<keyword evidence="2" id="KW-0255">Endonuclease</keyword>
<name>A0A2A9HAA2_TEPT2</name>
<gene>
    <name evidence="2" type="ORF">A9A59_0070</name>
</gene>
<keyword evidence="3" id="KW-1185">Reference proteome</keyword>
<dbReference type="InterPro" id="IPR029471">
    <property type="entry name" value="HNH_5"/>
</dbReference>
<accession>A0A2A9HAA2</accession>
<dbReference type="CDD" id="cd00085">
    <property type="entry name" value="HNHc"/>
    <property type="match status" value="1"/>
</dbReference>
<protein>
    <submittedName>
        <fullName evidence="2">5-methylcytosine-specific restriction endonuclease McrA</fullName>
    </submittedName>
</protein>
<dbReference type="PANTHER" id="PTHR33877">
    <property type="entry name" value="SLL1193 PROTEIN"/>
    <property type="match status" value="1"/>
</dbReference>
<dbReference type="RefSeq" id="WP_098502377.1">
    <property type="nucleotide sequence ID" value="NZ_PDJQ01000001.1"/>
</dbReference>
<dbReference type="AlphaFoldDB" id="A0A2A9HAA2"/>
<sequence length="179" mass="20435">MGVDGIAVLVLNQNYEPLNVCSVRRAIVLVLRGKAEIIETARAVLHTARTTLALPSVIRLVHMVRRPRPKLRLTRREIFQRDGWQCVYCGRQTRDLTLDHVIPRHRGGPHTWENLVAACRTCNHRKAGRTPQEARMTLLREPAAPRVSIYHAFYPYLESEEAWRKFIPGWDDAVLAAAG</sequence>